<evidence type="ECO:0000313" key="1">
    <source>
        <dbReference type="EMBL" id="KRM47477.1"/>
    </source>
</evidence>
<sequence>MNVDVKNRGDLTDGETACDYYELTDKPKNTTVLLGIDRERFIQLIMDSLKSFS</sequence>
<dbReference type="Gene3D" id="3.90.245.10">
    <property type="entry name" value="Ribonucleoside hydrolase-like"/>
    <property type="match status" value="1"/>
</dbReference>
<protein>
    <recommendedName>
        <fullName evidence="3">Inosine/uridine-preferring nucleoside hydrolase domain-containing protein</fullName>
    </recommendedName>
</protein>
<name>A0A0R1YZI3_9LACO</name>
<comment type="caution">
    <text evidence="1">The sequence shown here is derived from an EMBL/GenBank/DDBJ whole genome shotgun (WGS) entry which is preliminary data.</text>
</comment>
<dbReference type="AlphaFoldDB" id="A0A0R1YZI3"/>
<reference evidence="1 2" key="1">
    <citation type="journal article" date="2015" name="Genome Announc.">
        <title>Expanding the biotechnology potential of lactobacilli through comparative genomics of 213 strains and associated genera.</title>
        <authorList>
            <person name="Sun Z."/>
            <person name="Harris H.M."/>
            <person name="McCann A."/>
            <person name="Guo C."/>
            <person name="Argimon S."/>
            <person name="Zhang W."/>
            <person name="Yang X."/>
            <person name="Jeffery I.B."/>
            <person name="Cooney J.C."/>
            <person name="Kagawa T.F."/>
            <person name="Liu W."/>
            <person name="Song Y."/>
            <person name="Salvetti E."/>
            <person name="Wrobel A."/>
            <person name="Rasinkangas P."/>
            <person name="Parkhill J."/>
            <person name="Rea M.C."/>
            <person name="O'Sullivan O."/>
            <person name="Ritari J."/>
            <person name="Douillard F.P."/>
            <person name="Paul Ross R."/>
            <person name="Yang R."/>
            <person name="Briner A.E."/>
            <person name="Felis G.E."/>
            <person name="de Vos W.M."/>
            <person name="Barrangou R."/>
            <person name="Klaenhammer T.R."/>
            <person name="Caufield P.W."/>
            <person name="Cui Y."/>
            <person name="Zhang H."/>
            <person name="O'Toole P.W."/>
        </authorList>
    </citation>
    <scope>NUCLEOTIDE SEQUENCE [LARGE SCALE GENOMIC DNA]</scope>
    <source>
        <strain evidence="1 2">DSM 5707</strain>
    </source>
</reference>
<dbReference type="EMBL" id="AZGK01000002">
    <property type="protein sequence ID" value="KRM47477.1"/>
    <property type="molecule type" value="Genomic_DNA"/>
</dbReference>
<dbReference type="InterPro" id="IPR036452">
    <property type="entry name" value="Ribo_hydro-like"/>
</dbReference>
<dbReference type="Proteomes" id="UP000051957">
    <property type="component" value="Unassembled WGS sequence"/>
</dbReference>
<evidence type="ECO:0008006" key="3">
    <source>
        <dbReference type="Google" id="ProtNLM"/>
    </source>
</evidence>
<evidence type="ECO:0000313" key="2">
    <source>
        <dbReference type="Proteomes" id="UP000051957"/>
    </source>
</evidence>
<dbReference type="PATRIC" id="fig|1423784.4.peg.1193"/>
<proteinExistence type="predicted"/>
<dbReference type="SUPFAM" id="SSF53590">
    <property type="entry name" value="Nucleoside hydrolase"/>
    <property type="match status" value="1"/>
</dbReference>
<organism evidence="1 2">
    <name type="scientific">Lentilactobacillus parabuchneri DSM 5707 = NBRC 107865</name>
    <dbReference type="NCBI Taxonomy" id="1423784"/>
    <lineage>
        <taxon>Bacteria</taxon>
        <taxon>Bacillati</taxon>
        <taxon>Bacillota</taxon>
        <taxon>Bacilli</taxon>
        <taxon>Lactobacillales</taxon>
        <taxon>Lactobacillaceae</taxon>
        <taxon>Lentilactobacillus</taxon>
    </lineage>
</organism>
<dbReference type="GO" id="GO:0016799">
    <property type="term" value="F:hydrolase activity, hydrolyzing N-glycosyl compounds"/>
    <property type="evidence" value="ECO:0007669"/>
    <property type="project" value="InterPro"/>
</dbReference>
<accession>A0A0R1YZI3</accession>
<gene>
    <name evidence="1" type="ORF">FC51_GL001181</name>
</gene>